<dbReference type="Gene3D" id="3.40.50.1240">
    <property type="entry name" value="Phosphoglycerate mutase-like"/>
    <property type="match status" value="1"/>
</dbReference>
<gene>
    <name evidence="3" type="ORF">EJ08DRAFT_666810</name>
</gene>
<evidence type="ECO:0000313" key="4">
    <source>
        <dbReference type="Proteomes" id="UP000800235"/>
    </source>
</evidence>
<reference evidence="3" key="1">
    <citation type="journal article" date="2020" name="Stud. Mycol.">
        <title>101 Dothideomycetes genomes: a test case for predicting lifestyles and emergence of pathogens.</title>
        <authorList>
            <person name="Haridas S."/>
            <person name="Albert R."/>
            <person name="Binder M."/>
            <person name="Bloem J."/>
            <person name="Labutti K."/>
            <person name="Salamov A."/>
            <person name="Andreopoulos B."/>
            <person name="Baker S."/>
            <person name="Barry K."/>
            <person name="Bills G."/>
            <person name="Bluhm B."/>
            <person name="Cannon C."/>
            <person name="Castanera R."/>
            <person name="Culley D."/>
            <person name="Daum C."/>
            <person name="Ezra D."/>
            <person name="Gonzalez J."/>
            <person name="Henrissat B."/>
            <person name="Kuo A."/>
            <person name="Liang C."/>
            <person name="Lipzen A."/>
            <person name="Lutzoni F."/>
            <person name="Magnuson J."/>
            <person name="Mondo S."/>
            <person name="Nolan M."/>
            <person name="Ohm R."/>
            <person name="Pangilinan J."/>
            <person name="Park H.-J."/>
            <person name="Ramirez L."/>
            <person name="Alfaro M."/>
            <person name="Sun H."/>
            <person name="Tritt A."/>
            <person name="Yoshinaga Y."/>
            <person name="Zwiers L.-H."/>
            <person name="Turgeon B."/>
            <person name="Goodwin S."/>
            <person name="Spatafora J."/>
            <person name="Crous P."/>
            <person name="Grigoriev I."/>
        </authorList>
    </citation>
    <scope>NUCLEOTIDE SEQUENCE</scope>
    <source>
        <strain evidence="3">CBS 130266</strain>
    </source>
</reference>
<feature type="binding site" evidence="2">
    <location>
        <begin position="28"/>
        <end position="29"/>
    </location>
    <ligand>
        <name>substrate</name>
    </ligand>
</feature>
<keyword evidence="4" id="KW-1185">Reference proteome</keyword>
<dbReference type="EMBL" id="MU007177">
    <property type="protein sequence ID" value="KAF2415859.1"/>
    <property type="molecule type" value="Genomic_DNA"/>
</dbReference>
<protein>
    <submittedName>
        <fullName evidence="3">Phosphoglycerate mutase</fullName>
    </submittedName>
</protein>
<dbReference type="CDD" id="cd07067">
    <property type="entry name" value="HP_PGM_like"/>
    <property type="match status" value="1"/>
</dbReference>
<evidence type="ECO:0000256" key="1">
    <source>
        <dbReference type="PIRSR" id="PIRSR613078-1"/>
    </source>
</evidence>
<dbReference type="PANTHER" id="PTHR48100">
    <property type="entry name" value="BROAD-SPECIFICITY PHOSPHATASE YOR283W-RELATED"/>
    <property type="match status" value="1"/>
</dbReference>
<accession>A0A9P4NDM5</accession>
<dbReference type="Proteomes" id="UP000800235">
    <property type="component" value="Unassembled WGS sequence"/>
</dbReference>
<feature type="binding site" evidence="2">
    <location>
        <begin position="100"/>
        <end position="103"/>
    </location>
    <ligand>
        <name>substrate</name>
    </ligand>
</feature>
<name>A0A9P4NDM5_9PEZI</name>
<dbReference type="Pfam" id="PF00300">
    <property type="entry name" value="His_Phos_1"/>
    <property type="match status" value="1"/>
</dbReference>
<dbReference type="SMART" id="SM00855">
    <property type="entry name" value="PGAM"/>
    <property type="match status" value="1"/>
</dbReference>
<evidence type="ECO:0000313" key="3">
    <source>
        <dbReference type="EMBL" id="KAF2415859.1"/>
    </source>
</evidence>
<dbReference type="GO" id="GO:0046390">
    <property type="term" value="P:ribose phosphate biosynthetic process"/>
    <property type="evidence" value="ECO:0007669"/>
    <property type="project" value="TreeGrafter"/>
</dbReference>
<feature type="active site" description="Proton donor/acceptor" evidence="1">
    <location>
        <position position="100"/>
    </location>
</feature>
<feature type="binding site" evidence="2">
    <location>
        <position position="72"/>
    </location>
    <ligand>
        <name>substrate</name>
    </ligand>
</feature>
<sequence>MSAQNALTPRVFLFRHGETEWAKLGRSTGTTEIELNPTGSAQVSSAAAMLVGPGKLLDPRRLERIFVSPRKRAKQTLELLMKPNFDLIQGKYTYTEDIAEWDYGDYEGLKNHEIRVLRQERGHDKERKWDIWTDGCEGGESRHQITERLDRLISQIKEIQQPYMHGEKPVDVLLVAHGLILRCFTKRWIGLSIDNPLPIMFEPGAISVLSYKNNDVDEPALQIGLSLPSEEDALQRIEETYTNDSD</sequence>
<dbReference type="InterPro" id="IPR013078">
    <property type="entry name" value="His_Pase_superF_clade-1"/>
</dbReference>
<evidence type="ECO:0000256" key="2">
    <source>
        <dbReference type="PIRSR" id="PIRSR613078-2"/>
    </source>
</evidence>
<proteinExistence type="predicted"/>
<dbReference type="AlphaFoldDB" id="A0A9P4NDM5"/>
<dbReference type="PANTHER" id="PTHR48100:SF15">
    <property type="entry name" value="SEDOHEPTULOSE 1,7-BISPHOSPHATASE"/>
    <property type="match status" value="1"/>
</dbReference>
<dbReference type="InterPro" id="IPR050275">
    <property type="entry name" value="PGM_Phosphatase"/>
</dbReference>
<dbReference type="InterPro" id="IPR029033">
    <property type="entry name" value="His_PPase_superfam"/>
</dbReference>
<dbReference type="GO" id="GO:0050278">
    <property type="term" value="F:sedoheptulose-bisphosphatase activity"/>
    <property type="evidence" value="ECO:0007669"/>
    <property type="project" value="TreeGrafter"/>
</dbReference>
<comment type="caution">
    <text evidence="3">The sequence shown here is derived from an EMBL/GenBank/DDBJ whole genome shotgun (WGS) entry which is preliminary data.</text>
</comment>
<dbReference type="SUPFAM" id="SSF53254">
    <property type="entry name" value="Phosphoglycerate mutase-like"/>
    <property type="match status" value="1"/>
</dbReference>
<organism evidence="3 4">
    <name type="scientific">Tothia fuscella</name>
    <dbReference type="NCBI Taxonomy" id="1048955"/>
    <lineage>
        <taxon>Eukaryota</taxon>
        <taxon>Fungi</taxon>
        <taxon>Dikarya</taxon>
        <taxon>Ascomycota</taxon>
        <taxon>Pezizomycotina</taxon>
        <taxon>Dothideomycetes</taxon>
        <taxon>Pleosporomycetidae</taxon>
        <taxon>Venturiales</taxon>
        <taxon>Cylindrosympodiaceae</taxon>
        <taxon>Tothia</taxon>
    </lineage>
</organism>
<dbReference type="OrthoDB" id="4818801at2759"/>
<feature type="active site" description="Tele-phosphohistidine intermediate" evidence="1">
    <location>
        <position position="16"/>
    </location>
</feature>